<evidence type="ECO:0000256" key="2">
    <source>
        <dbReference type="ARBA" id="ARBA00007242"/>
    </source>
</evidence>
<keyword evidence="6 12" id="KW-1133">Transmembrane helix</keyword>
<dbReference type="PANTHER" id="PTHR24061:SF599">
    <property type="entry name" value="G-PROTEIN COUPLED RECEPTORS FAMILY 3 PROFILE DOMAIN-CONTAINING PROTEIN"/>
    <property type="match status" value="1"/>
</dbReference>
<dbReference type="RefSeq" id="XP_030050676.1">
    <property type="nucleotide sequence ID" value="XM_030194816.1"/>
</dbReference>
<feature type="transmembrane region" description="Helical" evidence="12">
    <location>
        <begin position="657"/>
        <end position="680"/>
    </location>
</feature>
<proteinExistence type="inferred from homology"/>
<dbReference type="FunFam" id="2.10.50.30:FF:000002">
    <property type="entry name" value="Vomeronasal 2 receptor, h1"/>
    <property type="match status" value="1"/>
</dbReference>
<dbReference type="InterPro" id="IPR017978">
    <property type="entry name" value="GPCR_3_C"/>
</dbReference>
<evidence type="ECO:0000259" key="13">
    <source>
        <dbReference type="PROSITE" id="PS50259"/>
    </source>
</evidence>
<evidence type="ECO:0000256" key="7">
    <source>
        <dbReference type="ARBA" id="ARBA00023040"/>
    </source>
</evidence>
<dbReference type="Pfam" id="PF00003">
    <property type="entry name" value="7tm_3"/>
    <property type="match status" value="1"/>
</dbReference>
<keyword evidence="11" id="KW-0807">Transducer</keyword>
<dbReference type="Pfam" id="PF07562">
    <property type="entry name" value="NCD3G"/>
    <property type="match status" value="1"/>
</dbReference>
<keyword evidence="7" id="KW-0297">G-protein coupled receptor</keyword>
<evidence type="ECO:0000256" key="8">
    <source>
        <dbReference type="ARBA" id="ARBA00023136"/>
    </source>
</evidence>
<evidence type="ECO:0000256" key="10">
    <source>
        <dbReference type="ARBA" id="ARBA00023180"/>
    </source>
</evidence>
<organism evidence="14 15">
    <name type="scientific">Microcaecilia unicolor</name>
    <dbReference type="NCBI Taxonomy" id="1415580"/>
    <lineage>
        <taxon>Eukaryota</taxon>
        <taxon>Metazoa</taxon>
        <taxon>Chordata</taxon>
        <taxon>Craniata</taxon>
        <taxon>Vertebrata</taxon>
        <taxon>Euteleostomi</taxon>
        <taxon>Amphibia</taxon>
        <taxon>Gymnophiona</taxon>
        <taxon>Siphonopidae</taxon>
        <taxon>Microcaecilia</taxon>
    </lineage>
</organism>
<dbReference type="Proteomes" id="UP000515156">
    <property type="component" value="Chromosome 3"/>
</dbReference>
<dbReference type="Gene3D" id="2.10.50.30">
    <property type="entry name" value="GPCR, family 3, nine cysteines domain"/>
    <property type="match status" value="1"/>
</dbReference>
<keyword evidence="10" id="KW-0325">Glycoprotein</keyword>
<dbReference type="InterPro" id="IPR038550">
    <property type="entry name" value="GPCR_3_9-Cys_sf"/>
</dbReference>
<feature type="transmembrane region" description="Helical" evidence="12">
    <location>
        <begin position="431"/>
        <end position="456"/>
    </location>
</feature>
<feature type="transmembrane region" description="Helical" evidence="12">
    <location>
        <begin position="545"/>
        <end position="570"/>
    </location>
</feature>
<dbReference type="Pfam" id="PF01094">
    <property type="entry name" value="ANF_receptor"/>
    <property type="match status" value="1"/>
</dbReference>
<dbReference type="OrthoDB" id="5984008at2759"/>
<dbReference type="GeneID" id="115464434"/>
<dbReference type="SUPFAM" id="SSF53822">
    <property type="entry name" value="Periplasmic binding protein-like I"/>
    <property type="match status" value="1"/>
</dbReference>
<feature type="transmembrane region" description="Helical" evidence="12">
    <location>
        <begin position="590"/>
        <end position="613"/>
    </location>
</feature>
<evidence type="ECO:0000256" key="9">
    <source>
        <dbReference type="ARBA" id="ARBA00023170"/>
    </source>
</evidence>
<keyword evidence="8 12" id="KW-0472">Membrane</keyword>
<dbReference type="CDD" id="cd15283">
    <property type="entry name" value="7tmC_V2R_pheromone"/>
    <property type="match status" value="1"/>
</dbReference>
<comment type="subcellular location">
    <subcellularLocation>
        <location evidence="1">Cell membrane</location>
        <topology evidence="1">Multi-pass membrane protein</topology>
    </subcellularLocation>
</comment>
<dbReference type="InterPro" id="IPR028082">
    <property type="entry name" value="Peripla_BP_I"/>
</dbReference>
<gene>
    <name evidence="15" type="primary">LOC115464434</name>
</gene>
<dbReference type="InParanoid" id="A0A6P7XBK1"/>
<dbReference type="PROSITE" id="PS00981">
    <property type="entry name" value="G_PROTEIN_RECEP_F3_3"/>
    <property type="match status" value="1"/>
</dbReference>
<dbReference type="InterPro" id="IPR000337">
    <property type="entry name" value="GPCR_3"/>
</dbReference>
<dbReference type="InterPro" id="IPR017979">
    <property type="entry name" value="GPCR_3_CS"/>
</dbReference>
<feature type="domain" description="G-protein coupled receptors family 3 profile" evidence="13">
    <location>
        <begin position="431"/>
        <end position="695"/>
    </location>
</feature>
<dbReference type="KEGG" id="muo:115464434"/>
<evidence type="ECO:0000256" key="6">
    <source>
        <dbReference type="ARBA" id="ARBA00022989"/>
    </source>
</evidence>
<dbReference type="InterPro" id="IPR004073">
    <property type="entry name" value="GPCR_3_vmron_rcpt_2"/>
</dbReference>
<dbReference type="AlphaFoldDB" id="A0A6P7XBK1"/>
<evidence type="ECO:0000313" key="15">
    <source>
        <dbReference type="RefSeq" id="XP_030050676.1"/>
    </source>
</evidence>
<feature type="transmembrane region" description="Helical" evidence="12">
    <location>
        <begin position="625"/>
        <end position="645"/>
    </location>
</feature>
<dbReference type="GO" id="GO:0004930">
    <property type="term" value="F:G protein-coupled receptor activity"/>
    <property type="evidence" value="ECO:0007669"/>
    <property type="project" value="UniProtKB-KW"/>
</dbReference>
<name>A0A6P7XBK1_9AMPH</name>
<comment type="similarity">
    <text evidence="2">Belongs to the G-protein coupled receptor 3 family.</text>
</comment>
<dbReference type="PRINTS" id="PR00248">
    <property type="entry name" value="GPCRMGR"/>
</dbReference>
<keyword evidence="3" id="KW-1003">Cell membrane</keyword>
<evidence type="ECO:0000256" key="3">
    <source>
        <dbReference type="ARBA" id="ARBA00022475"/>
    </source>
</evidence>
<protein>
    <submittedName>
        <fullName evidence="15">Vomeronasal type-2 receptor 26-like</fullName>
    </submittedName>
</protein>
<dbReference type="FunFam" id="3.40.50.2300:FF:000024">
    <property type="entry name" value="Vomeronasal 2, receptor 73"/>
    <property type="match status" value="1"/>
</dbReference>
<keyword evidence="14" id="KW-1185">Reference proteome</keyword>
<keyword evidence="5" id="KW-0732">Signal</keyword>
<evidence type="ECO:0000256" key="12">
    <source>
        <dbReference type="SAM" id="Phobius"/>
    </source>
</evidence>
<sequence length="700" mass="79974">MSNIFRIYHYPQISYSSQSLIMSDTVMFPYFYRTVPSVLPLCTGIVKLLKHFDWTWVIIIASDDESSLTAVQILIGKIMQNGGCVAFTETFSHASGIPLKEAQNIYDKIYESSANVIILYTDRQYALSLYSHGHIRKIPNKIWICAVEMDFLSTFPLDLGVRNNTLTFTVAKKNIPGFSKFVREVDPILFPLTRHTSEWWTVLCDIRCPKSIKRSCSANQTLPSLLHCSAKYLGSSYSVYNAVYAVAHALHNMIMSDTGNTTLWSGGSHRVLDYLPWKIHHYLKNIHFRNFQDENIFFDENGDLAIGYNIINRVFLPNGTQINEIVGNYNPYHPLEQDFTINEKLIVWDSAFIQIPPQSKCSQICIPGFRKLTREREAICCYDCIPCPKGEISNQTDMDNCIKCPDDQWSNQKRDACIPKVITFLSYEEPLGIVLTAISIFFFLINAVILGIFIHYRDTPIVRANNRNLSYILLMSLMLCFLCSLIFIGHPKQVTCLLRQTAFGVMFSISLSSILAKTITVVMAFQATKPESKFRKWMDPRFSYLIVFSCSFLQALFCLSWLFIAPPFLYFNMQSEIGAIVIECNERSIISFYCVLGYLGFLACISFIVAFLARNLPDSFNEAKHITFSMLVFCSVWVSFIPTYVSTKGKYMVVVEIFAILASSAGLLGCIFIPKCYIILLRPERNNRKYLAKNGMINKY</sequence>
<dbReference type="Gene3D" id="3.40.50.2300">
    <property type="match status" value="2"/>
</dbReference>
<accession>A0A6P7XBK1</accession>
<dbReference type="InterPro" id="IPR011500">
    <property type="entry name" value="GPCR_3_9-Cys_dom"/>
</dbReference>
<dbReference type="PANTHER" id="PTHR24061">
    <property type="entry name" value="CALCIUM-SENSING RECEPTOR-RELATED"/>
    <property type="match status" value="1"/>
</dbReference>
<feature type="transmembrane region" description="Helical" evidence="12">
    <location>
        <begin position="468"/>
        <end position="490"/>
    </location>
</feature>
<keyword evidence="4 12" id="KW-0812">Transmembrane</keyword>
<evidence type="ECO:0000256" key="5">
    <source>
        <dbReference type="ARBA" id="ARBA00022729"/>
    </source>
</evidence>
<evidence type="ECO:0000256" key="1">
    <source>
        <dbReference type="ARBA" id="ARBA00004651"/>
    </source>
</evidence>
<dbReference type="InterPro" id="IPR001828">
    <property type="entry name" value="ANF_lig-bd_rcpt"/>
</dbReference>
<dbReference type="InterPro" id="IPR000068">
    <property type="entry name" value="GPCR_3_Ca_sens_rcpt-rel"/>
</dbReference>
<dbReference type="PROSITE" id="PS50259">
    <property type="entry name" value="G_PROTEIN_RECEP_F3_4"/>
    <property type="match status" value="1"/>
</dbReference>
<keyword evidence="9" id="KW-0675">Receptor</keyword>
<feature type="transmembrane region" description="Helical" evidence="12">
    <location>
        <begin position="502"/>
        <end position="525"/>
    </location>
</feature>
<evidence type="ECO:0000313" key="14">
    <source>
        <dbReference type="Proteomes" id="UP000515156"/>
    </source>
</evidence>
<dbReference type="PRINTS" id="PR01535">
    <property type="entry name" value="VOMERONASL2R"/>
</dbReference>
<dbReference type="GO" id="GO:0005886">
    <property type="term" value="C:plasma membrane"/>
    <property type="evidence" value="ECO:0007669"/>
    <property type="project" value="UniProtKB-SubCell"/>
</dbReference>
<evidence type="ECO:0000256" key="11">
    <source>
        <dbReference type="ARBA" id="ARBA00023224"/>
    </source>
</evidence>
<evidence type="ECO:0000256" key="4">
    <source>
        <dbReference type="ARBA" id="ARBA00022692"/>
    </source>
</evidence>
<reference evidence="15" key="1">
    <citation type="submission" date="2025-08" db="UniProtKB">
        <authorList>
            <consortium name="RefSeq"/>
        </authorList>
    </citation>
    <scope>IDENTIFICATION</scope>
</reference>